<keyword evidence="5 6" id="KW-0472">Membrane</keyword>
<dbReference type="EMBL" id="JAVRQU010000022">
    <property type="protein sequence ID" value="KAK5691082.1"/>
    <property type="molecule type" value="Genomic_DNA"/>
</dbReference>
<dbReference type="AlphaFoldDB" id="A0AAN7VYH4"/>
<dbReference type="GO" id="GO:0072546">
    <property type="term" value="C:EMC complex"/>
    <property type="evidence" value="ECO:0007669"/>
    <property type="project" value="TreeGrafter"/>
</dbReference>
<evidence type="ECO:0000256" key="6">
    <source>
        <dbReference type="SAM" id="Phobius"/>
    </source>
</evidence>
<accession>A0AAN7VYH4</accession>
<reference evidence="7" key="1">
    <citation type="submission" date="2023-08" db="EMBL/GenBank/DDBJ databases">
        <title>Black Yeasts Isolated from many extreme environments.</title>
        <authorList>
            <person name="Coleine C."/>
            <person name="Stajich J.E."/>
            <person name="Selbmann L."/>
        </authorList>
    </citation>
    <scope>NUCLEOTIDE SEQUENCE</scope>
    <source>
        <strain evidence="7">CCFEE 5810</strain>
    </source>
</reference>
<evidence type="ECO:0000313" key="8">
    <source>
        <dbReference type="Proteomes" id="UP001310594"/>
    </source>
</evidence>
<proteinExistence type="inferred from homology"/>
<comment type="similarity">
    <text evidence="2">Belongs to the membrane magnesium transporter (TC 1.A.67) family.</text>
</comment>
<evidence type="ECO:0000313" key="7">
    <source>
        <dbReference type="EMBL" id="KAK5691082.1"/>
    </source>
</evidence>
<evidence type="ECO:0000256" key="2">
    <source>
        <dbReference type="ARBA" id="ARBA00006109"/>
    </source>
</evidence>
<keyword evidence="3 6" id="KW-0812">Transmembrane</keyword>
<evidence type="ECO:0000256" key="5">
    <source>
        <dbReference type="ARBA" id="ARBA00023136"/>
    </source>
</evidence>
<sequence>MAATATALNLVGVLFLSHAVYSAYEHSLLPSSRLPQPPSSFLLASLDPKVNLPLDIILETLFSVFLLCAGVVLSSADLKPIQWRVWAGQLERSKEAREITEVGSGGGNPYQGLEERTGFWDVRGAGREFGKWAGGDGTGKGKAIKA</sequence>
<dbReference type="PANTHER" id="PTHR28144">
    <property type="entry name" value="ER MEMBRANE PROTEIN COMPLEX SUBUNIT 5"/>
    <property type="match status" value="1"/>
</dbReference>
<feature type="transmembrane region" description="Helical" evidence="6">
    <location>
        <begin position="56"/>
        <end position="76"/>
    </location>
</feature>
<protein>
    <recommendedName>
        <fullName evidence="9">Magnesium transporter</fullName>
    </recommendedName>
</protein>
<dbReference type="InterPro" id="IPR018937">
    <property type="entry name" value="MMgT"/>
</dbReference>
<name>A0AAN7VYH4_9PEZI</name>
<organism evidence="7 8">
    <name type="scientific">Elasticomyces elasticus</name>
    <dbReference type="NCBI Taxonomy" id="574655"/>
    <lineage>
        <taxon>Eukaryota</taxon>
        <taxon>Fungi</taxon>
        <taxon>Dikarya</taxon>
        <taxon>Ascomycota</taxon>
        <taxon>Pezizomycotina</taxon>
        <taxon>Dothideomycetes</taxon>
        <taxon>Dothideomycetidae</taxon>
        <taxon>Mycosphaerellales</taxon>
        <taxon>Teratosphaeriaceae</taxon>
        <taxon>Elasticomyces</taxon>
    </lineage>
</organism>
<gene>
    <name evidence="7" type="ORF">LTR97_011734</name>
</gene>
<comment type="caution">
    <text evidence="7">The sequence shown here is derived from an EMBL/GenBank/DDBJ whole genome shotgun (WGS) entry which is preliminary data.</text>
</comment>
<comment type="subcellular location">
    <subcellularLocation>
        <location evidence="1">Endomembrane system</location>
        <topology evidence="1">Multi-pass membrane protein</topology>
    </subcellularLocation>
</comment>
<evidence type="ECO:0000256" key="1">
    <source>
        <dbReference type="ARBA" id="ARBA00004127"/>
    </source>
</evidence>
<dbReference type="GO" id="GO:0034975">
    <property type="term" value="P:protein folding in endoplasmic reticulum"/>
    <property type="evidence" value="ECO:0007669"/>
    <property type="project" value="TreeGrafter"/>
</dbReference>
<dbReference type="InterPro" id="IPR053279">
    <property type="entry name" value="EMC_subunit"/>
</dbReference>
<keyword evidence="4 6" id="KW-1133">Transmembrane helix</keyword>
<evidence type="ECO:0008006" key="9">
    <source>
        <dbReference type="Google" id="ProtNLM"/>
    </source>
</evidence>
<dbReference type="Proteomes" id="UP001310594">
    <property type="component" value="Unassembled WGS sequence"/>
</dbReference>
<dbReference type="Pfam" id="PF10270">
    <property type="entry name" value="MMgT"/>
    <property type="match status" value="1"/>
</dbReference>
<dbReference type="PANTHER" id="PTHR28144:SF1">
    <property type="entry name" value="ER MEMBRANE PROTEIN COMPLEX SUBUNIT 5"/>
    <property type="match status" value="1"/>
</dbReference>
<evidence type="ECO:0000256" key="3">
    <source>
        <dbReference type="ARBA" id="ARBA00022692"/>
    </source>
</evidence>
<evidence type="ECO:0000256" key="4">
    <source>
        <dbReference type="ARBA" id="ARBA00022989"/>
    </source>
</evidence>